<dbReference type="AlphaFoldDB" id="A0A8R2D4H7"/>
<dbReference type="InterPro" id="IPR018392">
    <property type="entry name" value="LysM"/>
</dbReference>
<feature type="region of interest" description="Disordered" evidence="5">
    <location>
        <begin position="172"/>
        <end position="207"/>
    </location>
</feature>
<dbReference type="InterPro" id="IPR036779">
    <property type="entry name" value="LysM_dom_sf"/>
</dbReference>
<evidence type="ECO:0000259" key="6">
    <source>
        <dbReference type="PROSITE" id="PS51782"/>
    </source>
</evidence>
<feature type="region of interest" description="Disordered" evidence="5">
    <location>
        <begin position="736"/>
        <end position="757"/>
    </location>
</feature>
<feature type="compositionally biased region" description="Low complexity" evidence="5">
    <location>
        <begin position="327"/>
        <end position="337"/>
    </location>
</feature>
<name>A0A8R2D4H7_ACYPI</name>
<feature type="compositionally biased region" description="Basic and acidic residues" evidence="5">
    <location>
        <begin position="738"/>
        <end position="747"/>
    </location>
</feature>
<dbReference type="OrthoDB" id="26679at2759"/>
<evidence type="ECO:0000256" key="1">
    <source>
        <dbReference type="ARBA" id="ARBA00004173"/>
    </source>
</evidence>
<dbReference type="Pfam" id="PF07534">
    <property type="entry name" value="TLD"/>
    <property type="match status" value="1"/>
</dbReference>
<feature type="region of interest" description="Disordered" evidence="5">
    <location>
        <begin position="1"/>
        <end position="106"/>
    </location>
</feature>
<evidence type="ECO:0000259" key="7">
    <source>
        <dbReference type="PROSITE" id="PS51886"/>
    </source>
</evidence>
<evidence type="ECO:0000256" key="5">
    <source>
        <dbReference type="SAM" id="MobiDB-lite"/>
    </source>
</evidence>
<feature type="region of interest" description="Disordered" evidence="5">
    <location>
        <begin position="916"/>
        <end position="939"/>
    </location>
</feature>
<dbReference type="SMART" id="SM00257">
    <property type="entry name" value="LysM"/>
    <property type="match status" value="1"/>
</dbReference>
<dbReference type="PROSITE" id="PS51886">
    <property type="entry name" value="TLDC"/>
    <property type="match status" value="1"/>
</dbReference>
<comment type="similarity">
    <text evidence="2">Belongs to the OXR1 family.</text>
</comment>
<feature type="compositionally biased region" description="Basic and acidic residues" evidence="5">
    <location>
        <begin position="298"/>
        <end position="308"/>
    </location>
</feature>
<evidence type="ECO:0000256" key="3">
    <source>
        <dbReference type="ARBA" id="ARBA00023128"/>
    </source>
</evidence>
<keyword evidence="3" id="KW-0496">Mitochondrion</keyword>
<feature type="compositionally biased region" description="Polar residues" evidence="5">
    <location>
        <begin position="183"/>
        <end position="192"/>
    </location>
</feature>
<dbReference type="RefSeq" id="XP_016661019.1">
    <property type="nucleotide sequence ID" value="XM_016805530.1"/>
</dbReference>
<dbReference type="SUPFAM" id="SSF54106">
    <property type="entry name" value="LysM domain"/>
    <property type="match status" value="1"/>
</dbReference>
<evidence type="ECO:0000256" key="4">
    <source>
        <dbReference type="ARBA" id="ARBA00040604"/>
    </source>
</evidence>
<proteinExistence type="inferred from homology"/>
<feature type="domain" description="TLDc" evidence="7">
    <location>
        <begin position="982"/>
        <end position="1143"/>
    </location>
</feature>
<feature type="compositionally biased region" description="Polar residues" evidence="5">
    <location>
        <begin position="259"/>
        <end position="284"/>
    </location>
</feature>
<dbReference type="GO" id="GO:0006979">
    <property type="term" value="P:response to oxidative stress"/>
    <property type="evidence" value="ECO:0007669"/>
    <property type="project" value="TreeGrafter"/>
</dbReference>
<organism evidence="8 9">
    <name type="scientific">Acyrthosiphon pisum</name>
    <name type="common">Pea aphid</name>
    <dbReference type="NCBI Taxonomy" id="7029"/>
    <lineage>
        <taxon>Eukaryota</taxon>
        <taxon>Metazoa</taxon>
        <taxon>Ecdysozoa</taxon>
        <taxon>Arthropoda</taxon>
        <taxon>Hexapoda</taxon>
        <taxon>Insecta</taxon>
        <taxon>Pterygota</taxon>
        <taxon>Neoptera</taxon>
        <taxon>Paraneoptera</taxon>
        <taxon>Hemiptera</taxon>
        <taxon>Sternorrhyncha</taxon>
        <taxon>Aphidomorpha</taxon>
        <taxon>Aphidoidea</taxon>
        <taxon>Aphididae</taxon>
        <taxon>Macrosiphini</taxon>
        <taxon>Acyrthosiphon</taxon>
    </lineage>
</organism>
<feature type="compositionally biased region" description="Low complexity" evidence="5">
    <location>
        <begin position="748"/>
        <end position="757"/>
    </location>
</feature>
<feature type="region of interest" description="Disordered" evidence="5">
    <location>
        <begin position="256"/>
        <end position="341"/>
    </location>
</feature>
<protein>
    <recommendedName>
        <fullName evidence="4">Oxidation resistance protein 1</fullName>
    </recommendedName>
</protein>
<feature type="compositionally biased region" description="Basic and acidic residues" evidence="5">
    <location>
        <begin position="172"/>
        <end position="181"/>
    </location>
</feature>
<accession>A0A8R2D4H7</accession>
<reference evidence="8" key="2">
    <citation type="submission" date="2022-06" db="UniProtKB">
        <authorList>
            <consortium name="EnsemblMetazoa"/>
        </authorList>
    </citation>
    <scope>IDENTIFICATION</scope>
</reference>
<dbReference type="CDD" id="cd00118">
    <property type="entry name" value="LysM"/>
    <property type="match status" value="1"/>
</dbReference>
<dbReference type="InterPro" id="IPR006571">
    <property type="entry name" value="TLDc_dom"/>
</dbReference>
<feature type="region of interest" description="Disordered" evidence="5">
    <location>
        <begin position="778"/>
        <end position="801"/>
    </location>
</feature>
<dbReference type="GeneID" id="100161626"/>
<feature type="compositionally biased region" description="Basic and acidic residues" evidence="5">
    <location>
        <begin position="125"/>
        <end position="140"/>
    </location>
</feature>
<reference evidence="9" key="1">
    <citation type="submission" date="2010-06" db="EMBL/GenBank/DDBJ databases">
        <authorList>
            <person name="Jiang H."/>
            <person name="Abraham K."/>
            <person name="Ali S."/>
            <person name="Alsbrooks S.L."/>
            <person name="Anim B.N."/>
            <person name="Anosike U.S."/>
            <person name="Attaway T."/>
            <person name="Bandaranaike D.P."/>
            <person name="Battles P.K."/>
            <person name="Bell S.N."/>
            <person name="Bell A.V."/>
            <person name="Beltran B."/>
            <person name="Bickham C."/>
            <person name="Bustamante Y."/>
            <person name="Caleb T."/>
            <person name="Canada A."/>
            <person name="Cardenas V."/>
            <person name="Carter K."/>
            <person name="Chacko J."/>
            <person name="Chandrabose M.N."/>
            <person name="Chavez D."/>
            <person name="Chavez A."/>
            <person name="Chen L."/>
            <person name="Chu H.-S."/>
            <person name="Claassen K.J."/>
            <person name="Cockrell R."/>
            <person name="Collins M."/>
            <person name="Cooper J.A."/>
            <person name="Cree A."/>
            <person name="Curry S.M."/>
            <person name="Da Y."/>
            <person name="Dao M.D."/>
            <person name="Das B."/>
            <person name="Davila M.-L."/>
            <person name="Davy-Carroll L."/>
            <person name="Denson S."/>
            <person name="Dinh H."/>
            <person name="Ebong V.E."/>
            <person name="Edwards J.R."/>
            <person name="Egan A."/>
            <person name="El-Daye J."/>
            <person name="Escobedo L."/>
            <person name="Fernandez S."/>
            <person name="Fernando P.R."/>
            <person name="Flagg N."/>
            <person name="Forbes L.D."/>
            <person name="Fowler R.G."/>
            <person name="Fu Q."/>
            <person name="Gabisi R.A."/>
            <person name="Ganer J."/>
            <person name="Garbino Pronczuk A."/>
            <person name="Garcia R.M."/>
            <person name="Garner T."/>
            <person name="Garrett T.E."/>
            <person name="Gonzalez D.A."/>
            <person name="Hamid H."/>
            <person name="Hawkins E.S."/>
            <person name="Hirani K."/>
            <person name="Hogues M.E."/>
            <person name="Hollins B."/>
            <person name="Hsiao C.-H."/>
            <person name="Jabil R."/>
            <person name="James M.L."/>
            <person name="Jhangiani S.N."/>
            <person name="Johnson B."/>
            <person name="Johnson Q."/>
            <person name="Joshi V."/>
            <person name="Kalu J.B."/>
            <person name="Kam C."/>
            <person name="Kashfia A."/>
            <person name="Keebler J."/>
            <person name="Kisamo H."/>
            <person name="Kovar C.L."/>
            <person name="Lago L.A."/>
            <person name="Lai C.-Y."/>
            <person name="Laidlaw J."/>
            <person name="Lara F."/>
            <person name="Le T.-K."/>
            <person name="Lee S.L."/>
            <person name="Legall F.H."/>
            <person name="Lemon S.J."/>
            <person name="Lewis L.R."/>
            <person name="Li B."/>
            <person name="Liu Y."/>
            <person name="Liu Y.-S."/>
            <person name="Lopez J."/>
            <person name="Lozado R.J."/>
            <person name="Lu J."/>
            <person name="Madu R.C."/>
            <person name="Maheshwari M."/>
            <person name="Maheshwari R."/>
            <person name="Malloy K."/>
            <person name="Martinez E."/>
            <person name="Mathew T."/>
            <person name="Mercado I.C."/>
            <person name="Mercado C."/>
            <person name="Meyer B."/>
            <person name="Montgomery K."/>
            <person name="Morgan M.B."/>
            <person name="Munidasa M."/>
            <person name="Nazareth L.V."/>
            <person name="Nelson J."/>
            <person name="Ng B.M."/>
            <person name="Nguyen N.B."/>
            <person name="Nguyen P.Q."/>
            <person name="Nguyen T."/>
            <person name="Obregon M."/>
            <person name="Okwuonu G.O."/>
            <person name="Onwere C.G."/>
            <person name="Orozco G."/>
            <person name="Parra A."/>
            <person name="Patel S."/>
            <person name="Patil S."/>
            <person name="Perez A."/>
            <person name="Perez Y."/>
            <person name="Pham C."/>
            <person name="Primus E.L."/>
            <person name="Pu L.-L."/>
            <person name="Puazo M."/>
            <person name="Qin X."/>
            <person name="Quiroz J.B."/>
            <person name="Reese J."/>
            <person name="Richards S."/>
            <person name="Rives C.M."/>
            <person name="Robberts R."/>
            <person name="Ruiz S.J."/>
            <person name="Ruiz M.J."/>
            <person name="Santibanez J."/>
            <person name="Schneider B.W."/>
            <person name="Sisson I."/>
            <person name="Smith M."/>
            <person name="Sodergren E."/>
            <person name="Song X.-Z."/>
            <person name="Song B.B."/>
            <person name="Summersgill H."/>
            <person name="Thelus R."/>
            <person name="Thornton R.D."/>
            <person name="Trejos Z.Y."/>
            <person name="Usmani K."/>
            <person name="Vattathil S."/>
            <person name="Villasana D."/>
            <person name="Walker D.L."/>
            <person name="Wang S."/>
            <person name="Wang K."/>
            <person name="White C.S."/>
            <person name="Williams A.C."/>
            <person name="Williamson J."/>
            <person name="Wilson K."/>
            <person name="Woghiren I.O."/>
            <person name="Woodworth J.R."/>
            <person name="Worley K.C."/>
            <person name="Wright R.A."/>
            <person name="Wu W."/>
            <person name="Young L."/>
            <person name="Zhang L."/>
            <person name="Zhang J."/>
            <person name="Zhu Y."/>
            <person name="Muzny D.M."/>
            <person name="Weinstock G."/>
            <person name="Gibbs R.A."/>
        </authorList>
    </citation>
    <scope>NUCLEOTIDE SEQUENCE [LARGE SCALE GENOMIC DNA]</scope>
    <source>
        <strain evidence="9">LSR1</strain>
    </source>
</reference>
<sequence length="1143" mass="127614">MEDLYISSATAESCTNNNVDEDSSKKKWNGGLAILQETAEDCGRGEDSGGGGGGGKPPMSPPERRNRRKSWQMGRLDKKRRKSVSVLSPIPDAEQLDTSARESAYYKSKRPSWWNIFAHDNWARSRRNSDFGASTDERIPYKRGKSRSVDHGLSSPFDLDSLRSKVEGRFESVDKLNRDSGTDGESQSGSKEQLSERKMPKPPPISTITYKVEASDTLTSVAARFDTTPSELAILNRLSSRTLFPGQILRVPDKKRISVSESDASQGGLSNLDLSETNSFTSADGESRPGSGPSTGNDNKDFIDRREDDMLDTLRPSSPKPGHPERIGSSVSPSSGRSHSRGVERFLKINVRHITDGQGVVGGVLLVTPNAVMFDPNVSDPLVIEHGPESYGVIAPMEFVVNAAIYYDIAHMRVAGPYQSTGSENENVTKPAIYHLSPVLKSETMEDSEHKSPTMLTTMQTDSLDSATLDLQISPGGRTDSLLAKDETFPELRSSTEDEEEDGSICSCNAQRNDGAAFPKAFDRDLVTPSPMNRPNDALKRSDKELAIEHIANEDDRPLSSMSAEQDAVCSIRNMEQRRQSSIDQHWAMPNKVRSLDDEPPVHHAVQETVEDSEPSSGYLVKQSCHDSGIDIRDPPVLPIPRKTVYSDADILLSESEFLPPVSVIPLSSDHLNDAVQLRKKKTTSVSFSLEDSKEQDSVGAIEVQKVDEQAEKQAQETKKNKMLKRLSYPLSWMEGFTGDKDNEKEPSVPSSAESSHLSHSSSVFSKVFSRRSSVTTFIRQQNNSSNSRSDSQSTSKAMQPKLDYRSMVSVDDMPELFVSFEKLIPRPVHTFEEPPPLYLRLRMGKPKDKKIPKSTPIMSYGKKKMKPEYWFSVPRNRVDDLYRFLMLWVPLLYGDLDEEIVACRGFELVESDTELWEEAETPPGDTSDKKLDRNESEAGDLTRESWEVLSMSDELRRAFYATSVNSLDFESYIPDLHGITEILTEDHRKQLSRHLPARAEGYMWTLVFSTLQHGFSLNSMYRKMSKVESPILLVIQDTQNNVFGALTSCALKMSDHFYGTGESLLFTFCPDFQVYNWTGDNMYFIKGNNESLSIGAGDGKFGLWLDGDLNQGRTEACNTYGNEPLVNEQDFVVKILECWAFL</sequence>
<dbReference type="Pfam" id="PF01476">
    <property type="entry name" value="LysM"/>
    <property type="match status" value="1"/>
</dbReference>
<feature type="region of interest" description="Disordered" evidence="5">
    <location>
        <begin position="125"/>
        <end position="158"/>
    </location>
</feature>
<feature type="compositionally biased region" description="Basic and acidic residues" evidence="5">
    <location>
        <begin position="927"/>
        <end position="939"/>
    </location>
</feature>
<evidence type="ECO:0000256" key="2">
    <source>
        <dbReference type="ARBA" id="ARBA00009540"/>
    </source>
</evidence>
<dbReference type="SMART" id="SM00584">
    <property type="entry name" value="TLDc"/>
    <property type="match status" value="1"/>
</dbReference>
<feature type="compositionally biased region" description="Low complexity" evidence="5">
    <location>
        <begin position="778"/>
        <end position="796"/>
    </location>
</feature>
<feature type="domain" description="LysM" evidence="6">
    <location>
        <begin position="208"/>
        <end position="251"/>
    </location>
</feature>
<dbReference type="PANTHER" id="PTHR23354:SF62">
    <property type="entry name" value="MUSTARD, ISOFORM V"/>
    <property type="match status" value="1"/>
</dbReference>
<evidence type="ECO:0000313" key="9">
    <source>
        <dbReference type="Proteomes" id="UP000007819"/>
    </source>
</evidence>
<dbReference type="Proteomes" id="UP000007819">
    <property type="component" value="Chromosome A1"/>
</dbReference>
<dbReference type="GO" id="GO:0005634">
    <property type="term" value="C:nucleus"/>
    <property type="evidence" value="ECO:0007669"/>
    <property type="project" value="TreeGrafter"/>
</dbReference>
<dbReference type="Gene3D" id="3.10.350.10">
    <property type="entry name" value="LysM domain"/>
    <property type="match status" value="1"/>
</dbReference>
<feature type="compositionally biased region" description="Polar residues" evidence="5">
    <location>
        <begin position="7"/>
        <end position="18"/>
    </location>
</feature>
<comment type="subcellular location">
    <subcellularLocation>
        <location evidence="1">Mitochondrion</location>
    </subcellularLocation>
</comment>
<dbReference type="PANTHER" id="PTHR23354">
    <property type="entry name" value="NUCLEOLAR PROTEIN 7/ESTROGEN RECEPTOR COACTIVATOR-RELATED"/>
    <property type="match status" value="1"/>
</dbReference>
<dbReference type="PROSITE" id="PS51782">
    <property type="entry name" value="LYSM"/>
    <property type="match status" value="1"/>
</dbReference>
<keyword evidence="9" id="KW-1185">Reference proteome</keyword>
<dbReference type="EnsemblMetazoa" id="XM_016805530.2">
    <property type="protein sequence ID" value="XP_016661019.1"/>
    <property type="gene ID" value="LOC100161626"/>
</dbReference>
<evidence type="ECO:0000313" key="8">
    <source>
        <dbReference type="EnsemblMetazoa" id="XP_016661019.1"/>
    </source>
</evidence>
<dbReference type="GO" id="GO:0005739">
    <property type="term" value="C:mitochondrion"/>
    <property type="evidence" value="ECO:0007669"/>
    <property type="project" value="UniProtKB-SubCell"/>
</dbReference>